<sequence length="84" mass="9520">MTRLHNQHHFRDFNKWFHVSPGGAIIDRAMGTDIDAEALKQQQRVAFIRTLGMQPDDSRLVAARAKFAPKYGLTEAEITRAARA</sequence>
<evidence type="ECO:0000313" key="1">
    <source>
        <dbReference type="EMBL" id="SDF95459.1"/>
    </source>
</evidence>
<dbReference type="STRING" id="218672.SAMN04489759_1042"/>
<reference evidence="2" key="1">
    <citation type="submission" date="2016-10" db="EMBL/GenBank/DDBJ databases">
        <authorList>
            <person name="Varghese N."/>
            <person name="Submissions S."/>
        </authorList>
    </citation>
    <scope>NUCLEOTIDE SEQUENCE [LARGE SCALE GENOMIC DNA]</scope>
    <source>
        <strain evidence="2">DSM 16477</strain>
    </source>
</reference>
<organism evidence="1 2">
    <name type="scientific">Sulfitobacter delicatus</name>
    <dbReference type="NCBI Taxonomy" id="218672"/>
    <lineage>
        <taxon>Bacteria</taxon>
        <taxon>Pseudomonadati</taxon>
        <taxon>Pseudomonadota</taxon>
        <taxon>Alphaproteobacteria</taxon>
        <taxon>Rhodobacterales</taxon>
        <taxon>Roseobacteraceae</taxon>
        <taxon>Sulfitobacter</taxon>
    </lineage>
</organism>
<dbReference type="RefSeq" id="WP_244153634.1">
    <property type="nucleotide sequence ID" value="NZ_FNBP01000004.1"/>
</dbReference>
<dbReference type="EMBL" id="FNBP01000004">
    <property type="protein sequence ID" value="SDF95459.1"/>
    <property type="molecule type" value="Genomic_DNA"/>
</dbReference>
<evidence type="ECO:0000313" key="2">
    <source>
        <dbReference type="Proteomes" id="UP000199399"/>
    </source>
</evidence>
<proteinExistence type="predicted"/>
<keyword evidence="2" id="KW-1185">Reference proteome</keyword>
<dbReference type="AlphaFoldDB" id="A0A1G7QC15"/>
<gene>
    <name evidence="1" type="ORF">SAMN04489759_1042</name>
</gene>
<accession>A0A1G7QC15</accession>
<protein>
    <submittedName>
        <fullName evidence="1">Uncharacterized protein</fullName>
    </submittedName>
</protein>
<name>A0A1G7QC15_9RHOB</name>
<dbReference type="Proteomes" id="UP000199399">
    <property type="component" value="Unassembled WGS sequence"/>
</dbReference>